<evidence type="ECO:0000256" key="10">
    <source>
        <dbReference type="ARBA" id="ARBA00023242"/>
    </source>
</evidence>
<feature type="region of interest" description="Disordered" evidence="12">
    <location>
        <begin position="565"/>
        <end position="644"/>
    </location>
</feature>
<dbReference type="PANTHER" id="PTHR45925">
    <property type="entry name" value="ZINC FINGER PROTEIN"/>
    <property type="match status" value="1"/>
</dbReference>
<dbReference type="FunFam" id="3.30.160.60:FF:002223">
    <property type="entry name" value="zinc finger protein 516 isoform X3"/>
    <property type="match status" value="1"/>
</dbReference>
<evidence type="ECO:0000256" key="8">
    <source>
        <dbReference type="ARBA" id="ARBA00023125"/>
    </source>
</evidence>
<keyword evidence="3" id="KW-0479">Metal-binding</keyword>
<dbReference type="AlphaFoldDB" id="A0A7K6ZZG1"/>
<dbReference type="SUPFAM" id="SSF57667">
    <property type="entry name" value="beta-beta-alpha zinc fingers"/>
    <property type="match status" value="4"/>
</dbReference>
<dbReference type="GO" id="GO:0000981">
    <property type="term" value="F:DNA-binding transcription factor activity, RNA polymerase II-specific"/>
    <property type="evidence" value="ECO:0007669"/>
    <property type="project" value="TreeGrafter"/>
</dbReference>
<comment type="caution">
    <text evidence="14">The sequence shown here is derived from an EMBL/GenBank/DDBJ whole genome shotgun (WGS) entry which is preliminary data.</text>
</comment>
<dbReference type="GO" id="GO:0000978">
    <property type="term" value="F:RNA polymerase II cis-regulatory region sequence-specific DNA binding"/>
    <property type="evidence" value="ECO:0007669"/>
    <property type="project" value="TreeGrafter"/>
</dbReference>
<dbReference type="Proteomes" id="UP000538817">
    <property type="component" value="Unassembled WGS sequence"/>
</dbReference>
<keyword evidence="7" id="KW-0805">Transcription regulation</keyword>
<evidence type="ECO:0000259" key="13">
    <source>
        <dbReference type="PROSITE" id="PS50157"/>
    </source>
</evidence>
<accession>A0A7K6ZZG1</accession>
<gene>
    <name evidence="14" type="primary">Znf516</name>
    <name evidence="14" type="ORF">NOTPEN_R13950</name>
</gene>
<evidence type="ECO:0000256" key="7">
    <source>
        <dbReference type="ARBA" id="ARBA00023015"/>
    </source>
</evidence>
<organism evidence="14 15">
    <name type="scientific">Nothoprocta pentlandii</name>
    <dbReference type="NCBI Taxonomy" id="2585814"/>
    <lineage>
        <taxon>Eukaryota</taxon>
        <taxon>Metazoa</taxon>
        <taxon>Chordata</taxon>
        <taxon>Craniata</taxon>
        <taxon>Vertebrata</taxon>
        <taxon>Euteleostomi</taxon>
        <taxon>Archelosauria</taxon>
        <taxon>Archosauria</taxon>
        <taxon>Dinosauria</taxon>
        <taxon>Saurischia</taxon>
        <taxon>Theropoda</taxon>
        <taxon>Coelurosauria</taxon>
        <taxon>Aves</taxon>
        <taxon>Palaeognathae</taxon>
        <taxon>Tinamiformes</taxon>
        <taxon>Tinamidae</taxon>
        <taxon>Nothoprocta</taxon>
    </lineage>
</organism>
<feature type="region of interest" description="Disordered" evidence="12">
    <location>
        <begin position="905"/>
        <end position="929"/>
    </location>
</feature>
<feature type="domain" description="C2H2-type" evidence="13">
    <location>
        <begin position="62"/>
        <end position="89"/>
    </location>
</feature>
<feature type="non-terminal residue" evidence="14">
    <location>
        <position position="1"/>
    </location>
</feature>
<evidence type="ECO:0000256" key="11">
    <source>
        <dbReference type="PROSITE-ProRule" id="PRU00042"/>
    </source>
</evidence>
<feature type="domain" description="C2H2-type" evidence="13">
    <location>
        <begin position="191"/>
        <end position="219"/>
    </location>
</feature>
<evidence type="ECO:0000256" key="12">
    <source>
        <dbReference type="SAM" id="MobiDB-lite"/>
    </source>
</evidence>
<keyword evidence="9" id="KW-0804">Transcription</keyword>
<feature type="compositionally biased region" description="Basic and acidic residues" evidence="12">
    <location>
        <begin position="1068"/>
        <end position="1077"/>
    </location>
</feature>
<dbReference type="InterPro" id="IPR013087">
    <property type="entry name" value="Znf_C2H2_type"/>
</dbReference>
<dbReference type="GO" id="GO:0005634">
    <property type="term" value="C:nucleus"/>
    <property type="evidence" value="ECO:0007669"/>
    <property type="project" value="UniProtKB-SubCell"/>
</dbReference>
<dbReference type="FunFam" id="3.30.160.60:FF:000075">
    <property type="entry name" value="Putative zinc finger protein 536"/>
    <property type="match status" value="1"/>
</dbReference>
<protein>
    <submittedName>
        <fullName evidence="14">ZN516 protein</fullName>
    </submittedName>
</protein>
<evidence type="ECO:0000256" key="1">
    <source>
        <dbReference type="ARBA" id="ARBA00004123"/>
    </source>
</evidence>
<feature type="compositionally biased region" description="Acidic residues" evidence="12">
    <location>
        <begin position="622"/>
        <end position="632"/>
    </location>
</feature>
<keyword evidence="8" id="KW-0238">DNA-binding</keyword>
<dbReference type="GO" id="GO:0008270">
    <property type="term" value="F:zinc ion binding"/>
    <property type="evidence" value="ECO:0007669"/>
    <property type="project" value="UniProtKB-KW"/>
</dbReference>
<feature type="domain" description="C2H2-type" evidence="13">
    <location>
        <begin position="351"/>
        <end position="378"/>
    </location>
</feature>
<comment type="similarity">
    <text evidence="2">Belongs to the krueppel C2H2-type zinc-finger protein family.</text>
</comment>
<dbReference type="PANTHER" id="PTHR45925:SF3">
    <property type="entry name" value="ZINC FINGER PROTEIN 516"/>
    <property type="match status" value="1"/>
</dbReference>
<evidence type="ECO:0000256" key="3">
    <source>
        <dbReference type="ARBA" id="ARBA00022723"/>
    </source>
</evidence>
<dbReference type="EMBL" id="VZSG01000499">
    <property type="protein sequence ID" value="NWX89352.1"/>
    <property type="molecule type" value="Genomic_DNA"/>
</dbReference>
<evidence type="ECO:0000313" key="14">
    <source>
        <dbReference type="EMBL" id="NWX89352.1"/>
    </source>
</evidence>
<feature type="compositionally biased region" description="Basic residues" evidence="12">
    <location>
        <begin position="565"/>
        <end position="575"/>
    </location>
</feature>
<feature type="domain" description="C2H2-type" evidence="13">
    <location>
        <begin position="264"/>
        <end position="291"/>
    </location>
</feature>
<feature type="region of interest" description="Disordered" evidence="12">
    <location>
        <begin position="480"/>
        <end position="518"/>
    </location>
</feature>
<feature type="non-terminal residue" evidence="14">
    <location>
        <position position="1170"/>
    </location>
</feature>
<dbReference type="InterPro" id="IPR051967">
    <property type="entry name" value="Krueppel_C2H2-ZF"/>
</dbReference>
<dbReference type="PROSITE" id="PS50157">
    <property type="entry name" value="ZINC_FINGER_C2H2_2"/>
    <property type="match status" value="8"/>
</dbReference>
<evidence type="ECO:0000313" key="15">
    <source>
        <dbReference type="Proteomes" id="UP000538817"/>
    </source>
</evidence>
<dbReference type="FunFam" id="3.30.160.60:FF:000012">
    <property type="entry name" value="RB-associated KRAB zinc finger protein-like"/>
    <property type="match status" value="1"/>
</dbReference>
<evidence type="ECO:0000256" key="6">
    <source>
        <dbReference type="ARBA" id="ARBA00022833"/>
    </source>
</evidence>
<dbReference type="SMART" id="SM00355">
    <property type="entry name" value="ZnF_C2H2"/>
    <property type="match status" value="10"/>
</dbReference>
<keyword evidence="5 11" id="KW-0863">Zinc-finger</keyword>
<proteinExistence type="inferred from homology"/>
<comment type="subcellular location">
    <subcellularLocation>
        <location evidence="1">Nucleus</location>
    </subcellularLocation>
</comment>
<feature type="region of interest" description="Disordered" evidence="12">
    <location>
        <begin position="979"/>
        <end position="1077"/>
    </location>
</feature>
<feature type="domain" description="C2H2-type" evidence="13">
    <location>
        <begin position="292"/>
        <end position="319"/>
    </location>
</feature>
<feature type="compositionally biased region" description="Low complexity" evidence="12">
    <location>
        <begin position="588"/>
        <end position="619"/>
    </location>
</feature>
<reference evidence="14 15" key="1">
    <citation type="submission" date="2019-09" db="EMBL/GenBank/DDBJ databases">
        <title>Bird 10,000 Genomes (B10K) Project - Family phase.</title>
        <authorList>
            <person name="Zhang G."/>
        </authorList>
    </citation>
    <scope>NUCLEOTIDE SEQUENCE [LARGE SCALE GENOMIC DNA]</scope>
    <source>
        <strain evidence="14">B10K-MSB-04</strain>
    </source>
</reference>
<dbReference type="FunFam" id="3.30.160.60:FF:002620">
    <property type="entry name" value="Zinc finger protein 516"/>
    <property type="match status" value="1"/>
</dbReference>
<name>A0A7K6ZZG1_9AVES</name>
<sequence>MIENTTQCSSAVGHACALLSPSSDAAVIPMDRNKEAEMELRRSSSPSKLSKSDMDADKTMCHSCCICGKSFPFQSSLSQHMRKHTGEKPYKCPYCDHRASQKGNLKIHIRSHRTGTLSQGHEVEMGEVQLGEVGVAEGLGGCTSPTKSTSACNKILNGAARVDNGKILLRSSKKEVAEAAPAEDDGKLSAHHCTFCKSKFERKKDLEQHLHQVHKPFKCRLCSYMTLREETLLNHIEKDHITAQVPNGEAYTENCKSELSAGEFPCEVCGQAFSQTWFLKAHMKKHRGSFDHGCHICGRRFKEPWFLKNHMKSHGPKTGSKNKPKNDLELIATINDVIQEETIVTGLSLYEVCTKCGNLFTNMESLKAHNAVHYRARRSNAMEKGEGLTDGNVSPSVTKQFFLQCLNLRPSVGTDRVTRGQPGKRVAELDPVSSYQAWQLATKGKVAEPSEYVKYVGWDEALADADVTYDKEKREYILVNQEKRKRDQDSPSSSSNPKKKSCAGGRLEKSSSSSAQPAESCLLAHSDLDYRPSSRQSRRAAQNKSTECFECGKIFRTYHQMVLHSRVHRKERRRCGGSGAPARPDRYGSSSEEGDSGSVSGPSTPGSASAPEDSATSGLGEEGAEESSEEGGAEPSLDEKPYNCNFSEEETPMAISQVDELPKLGSHNVRENDAEESKPELPALVSALGNVIKEPFSKYHHLKCPADVKIAAFHRSQGLPCSSHLVNFASGVSQTSSNIAMGLKTSLEIQAGRCKENLPDLCRERRLIEKGAEAQEVAPLDLSEKSTRDNSCNKNLSTSLQAALIIYPCPFCSHKTYYPEVLWMHKRILHKISCNSMVPPWVQQNGFKSIKNNLVFLARSGRTGPPPVLGGKECQPLPVSRFTRTQVPGALPGSKSSSLPIGMTAKSGSVHQPKDSHAFGPCGPRASGFDGYRQPKLNHFQEQYGIAAQQPPLKNRYEANSKLMQMGALGRSVTPTQTVISRPGAQPASSKQADKHAAPQGSSGLGASGKPSAAEAAQGKFGPPPPCHALCAGEPHARHEEPPARAAHELRAPPPGAAGAAPPALHSGKQDLGPDGHEKRLDILNIFKSYIPKDLASLYQTCGANSPVLDHAGMLRTQTRQGDCVCRECGKCFNQPSHLRTHQRSHAVVFESNGLRGTEVHTTSADAPKQ</sequence>
<dbReference type="FunFam" id="3.30.160.60:FF:000652">
    <property type="entry name" value="Zinc finger protein 516"/>
    <property type="match status" value="1"/>
</dbReference>
<feature type="compositionally biased region" description="Basic and acidic residues" evidence="12">
    <location>
        <begin position="1035"/>
        <end position="1051"/>
    </location>
</feature>
<evidence type="ECO:0000256" key="9">
    <source>
        <dbReference type="ARBA" id="ARBA00023163"/>
    </source>
</evidence>
<keyword evidence="4" id="KW-0677">Repeat</keyword>
<feature type="domain" description="C2H2-type" evidence="13">
    <location>
        <begin position="1124"/>
        <end position="1147"/>
    </location>
</feature>
<keyword evidence="15" id="KW-1185">Reference proteome</keyword>
<feature type="compositionally biased region" description="Basic and acidic residues" evidence="12">
    <location>
        <begin position="480"/>
        <end position="489"/>
    </location>
</feature>
<feature type="domain" description="C2H2-type" evidence="13">
    <location>
        <begin position="546"/>
        <end position="573"/>
    </location>
</feature>
<dbReference type="Pfam" id="PF00096">
    <property type="entry name" value="zf-C2H2"/>
    <property type="match status" value="5"/>
</dbReference>
<dbReference type="PROSITE" id="PS00028">
    <property type="entry name" value="ZINC_FINGER_C2H2_1"/>
    <property type="match status" value="7"/>
</dbReference>
<keyword evidence="6" id="KW-0862">Zinc</keyword>
<keyword evidence="10" id="KW-0539">Nucleus</keyword>
<evidence type="ECO:0000256" key="4">
    <source>
        <dbReference type="ARBA" id="ARBA00022737"/>
    </source>
</evidence>
<feature type="domain" description="C2H2-type" evidence="13">
    <location>
        <begin position="90"/>
        <end position="112"/>
    </location>
</feature>
<dbReference type="Gene3D" id="3.30.160.60">
    <property type="entry name" value="Classic Zinc Finger"/>
    <property type="match status" value="5"/>
</dbReference>
<evidence type="ECO:0000256" key="2">
    <source>
        <dbReference type="ARBA" id="ARBA00006991"/>
    </source>
</evidence>
<evidence type="ECO:0000256" key="5">
    <source>
        <dbReference type="ARBA" id="ARBA00022771"/>
    </source>
</evidence>
<dbReference type="InterPro" id="IPR036236">
    <property type="entry name" value="Znf_C2H2_sf"/>
</dbReference>